<gene>
    <name evidence="1" type="ORF">PENPOL_c014G09920</name>
</gene>
<name>A0A1V6NAX7_PENPO</name>
<comment type="caution">
    <text evidence="1">The sequence shown here is derived from an EMBL/GenBank/DDBJ whole genome shotgun (WGS) entry which is preliminary data.</text>
</comment>
<evidence type="ECO:0000313" key="2">
    <source>
        <dbReference type="Proteomes" id="UP000191408"/>
    </source>
</evidence>
<evidence type="ECO:0000313" key="1">
    <source>
        <dbReference type="EMBL" id="OQD61890.1"/>
    </source>
</evidence>
<accession>A0A1V6NAX7</accession>
<reference evidence="2" key="1">
    <citation type="journal article" date="2017" name="Nat. Microbiol.">
        <title>Global analysis of biosynthetic gene clusters reveals vast potential of secondary metabolite production in Penicillium species.</title>
        <authorList>
            <person name="Nielsen J.C."/>
            <person name="Grijseels S."/>
            <person name="Prigent S."/>
            <person name="Ji B."/>
            <person name="Dainat J."/>
            <person name="Nielsen K.F."/>
            <person name="Frisvad J.C."/>
            <person name="Workman M."/>
            <person name="Nielsen J."/>
        </authorList>
    </citation>
    <scope>NUCLEOTIDE SEQUENCE [LARGE SCALE GENOMIC DNA]</scope>
    <source>
        <strain evidence="2">IBT 4502</strain>
    </source>
</reference>
<protein>
    <submittedName>
        <fullName evidence="1">Uncharacterized protein</fullName>
    </submittedName>
</protein>
<proteinExistence type="predicted"/>
<keyword evidence="2" id="KW-1185">Reference proteome</keyword>
<dbReference type="AlphaFoldDB" id="A0A1V6NAX7"/>
<dbReference type="Proteomes" id="UP000191408">
    <property type="component" value="Unassembled WGS sequence"/>
</dbReference>
<organism evidence="1 2">
    <name type="scientific">Penicillium polonicum</name>
    <dbReference type="NCBI Taxonomy" id="60169"/>
    <lineage>
        <taxon>Eukaryota</taxon>
        <taxon>Fungi</taxon>
        <taxon>Dikarya</taxon>
        <taxon>Ascomycota</taxon>
        <taxon>Pezizomycotina</taxon>
        <taxon>Eurotiomycetes</taxon>
        <taxon>Eurotiomycetidae</taxon>
        <taxon>Eurotiales</taxon>
        <taxon>Aspergillaceae</taxon>
        <taxon>Penicillium</taxon>
    </lineage>
</organism>
<dbReference type="EMBL" id="MDYM01000014">
    <property type="protein sequence ID" value="OQD61890.1"/>
    <property type="molecule type" value="Genomic_DNA"/>
</dbReference>
<sequence length="72" mass="8257">MAHEIATNWALDAYAAPMSDYMGLVKTGNHPNFYYRIIPEVKGFGLNYESVDICGVLDPKLDKNFYRVHVYL</sequence>
<dbReference type="OrthoDB" id="4726568at2759"/>